<dbReference type="EMBL" id="BTRK01000002">
    <property type="protein sequence ID" value="GMR37528.1"/>
    <property type="molecule type" value="Genomic_DNA"/>
</dbReference>
<organism evidence="2 3">
    <name type="scientific">Pristionchus mayeri</name>
    <dbReference type="NCBI Taxonomy" id="1317129"/>
    <lineage>
        <taxon>Eukaryota</taxon>
        <taxon>Metazoa</taxon>
        <taxon>Ecdysozoa</taxon>
        <taxon>Nematoda</taxon>
        <taxon>Chromadorea</taxon>
        <taxon>Rhabditida</taxon>
        <taxon>Rhabditina</taxon>
        <taxon>Diplogasteromorpha</taxon>
        <taxon>Diplogasteroidea</taxon>
        <taxon>Neodiplogasteridae</taxon>
        <taxon>Pristionchus</taxon>
    </lineage>
</organism>
<proteinExistence type="predicted"/>
<feature type="non-terminal residue" evidence="2">
    <location>
        <position position="1"/>
    </location>
</feature>
<evidence type="ECO:0000313" key="2">
    <source>
        <dbReference type="EMBL" id="GMR37528.1"/>
    </source>
</evidence>
<protein>
    <submittedName>
        <fullName evidence="2">Uncharacterized protein</fullName>
    </submittedName>
</protein>
<sequence length="299" mass="33455">NVLTRNFEALKSIEENNINALEYLSFSMGAQREAAAQFDTQLNSDPLRPFFYALNEAIERTIQTILAREREQGMETQGHGLANSVHNIIRTPSINGGSIMNAHKQSTTSKGRRTGVKTPVQRQQIPDQSIHLSAPTLDTLPRGVINTRVFKSEEREKSFDEGNEMIPMNPTLSNNTLQFNANHMASTSTTVVRCPTVSRSIRAQSGNEGQRRDSSRFKTNGKEVDELKSLHCPLCLERDMSLKSFITHLSNVHKTTPPKSKIAFKCVCGFLATTTPLARFHKYSCRQCSLSVVKRSTRS</sequence>
<gene>
    <name evidence="2" type="ORF">PMAYCL1PPCAC_07723</name>
</gene>
<feature type="region of interest" description="Disordered" evidence="1">
    <location>
        <begin position="103"/>
        <end position="124"/>
    </location>
</feature>
<name>A0AAN4ZFH1_9BILA</name>
<keyword evidence="3" id="KW-1185">Reference proteome</keyword>
<evidence type="ECO:0000256" key="1">
    <source>
        <dbReference type="SAM" id="MobiDB-lite"/>
    </source>
</evidence>
<accession>A0AAN4ZFH1</accession>
<evidence type="ECO:0000313" key="3">
    <source>
        <dbReference type="Proteomes" id="UP001328107"/>
    </source>
</evidence>
<feature type="region of interest" description="Disordered" evidence="1">
    <location>
        <begin position="200"/>
        <end position="220"/>
    </location>
</feature>
<dbReference type="Proteomes" id="UP001328107">
    <property type="component" value="Unassembled WGS sequence"/>
</dbReference>
<reference evidence="3" key="1">
    <citation type="submission" date="2022-10" db="EMBL/GenBank/DDBJ databases">
        <title>Genome assembly of Pristionchus species.</title>
        <authorList>
            <person name="Yoshida K."/>
            <person name="Sommer R.J."/>
        </authorList>
    </citation>
    <scope>NUCLEOTIDE SEQUENCE [LARGE SCALE GENOMIC DNA]</scope>
    <source>
        <strain evidence="3">RS5460</strain>
    </source>
</reference>
<comment type="caution">
    <text evidence="2">The sequence shown here is derived from an EMBL/GenBank/DDBJ whole genome shotgun (WGS) entry which is preliminary data.</text>
</comment>
<dbReference type="AlphaFoldDB" id="A0AAN4ZFH1"/>
<feature type="compositionally biased region" description="Basic and acidic residues" evidence="1">
    <location>
        <begin position="209"/>
        <end position="220"/>
    </location>
</feature>